<gene>
    <name evidence="2" type="ORF">A45J_1073</name>
</gene>
<dbReference type="InterPro" id="IPR001763">
    <property type="entry name" value="Rhodanese-like_dom"/>
</dbReference>
<dbReference type="PROSITE" id="PS50206">
    <property type="entry name" value="RHODANESE_3"/>
    <property type="match status" value="2"/>
</dbReference>
<dbReference type="SUPFAM" id="SSF52821">
    <property type="entry name" value="Rhodanese/Cell cycle control phosphatase"/>
    <property type="match status" value="2"/>
</dbReference>
<dbReference type="InterPro" id="IPR036873">
    <property type="entry name" value="Rhodanese-like_dom_sf"/>
</dbReference>
<dbReference type="InterPro" id="IPR050229">
    <property type="entry name" value="GlpE_sulfurtransferase"/>
</dbReference>
<dbReference type="PANTHER" id="PTHR43031:SF1">
    <property type="entry name" value="PYRIDINE NUCLEOTIDE-DISULPHIDE OXIDOREDUCTASE"/>
    <property type="match status" value="1"/>
</dbReference>
<comment type="caution">
    <text evidence="2">The sequence shown here is derived from an EMBL/GenBank/DDBJ whole genome shotgun (WGS) entry which is preliminary data.</text>
</comment>
<proteinExistence type="predicted"/>
<feature type="domain" description="Rhodanese" evidence="1">
    <location>
        <begin position="149"/>
        <end position="236"/>
    </location>
</feature>
<dbReference type="EMBL" id="BLAB01000001">
    <property type="protein sequence ID" value="GER93335.1"/>
    <property type="molecule type" value="Genomic_DNA"/>
</dbReference>
<reference evidence="2" key="1">
    <citation type="submission" date="2019-10" db="EMBL/GenBank/DDBJ databases">
        <title>Metagenomic sequencing of thiosulfate-disproportionating enrichment culture.</title>
        <authorList>
            <person name="Umezawa K."/>
            <person name="Kojima H."/>
            <person name="Fukui M."/>
        </authorList>
    </citation>
    <scope>NUCLEOTIDE SEQUENCE</scope>
    <source>
        <strain evidence="2">45J</strain>
    </source>
</reference>
<name>A0A5J4KZD1_9ZZZZ</name>
<protein>
    <submittedName>
        <fullName evidence="2">Rhodanese-like domain-containing protein</fullName>
    </submittedName>
</protein>
<evidence type="ECO:0000313" key="2">
    <source>
        <dbReference type="EMBL" id="GER93335.1"/>
    </source>
</evidence>
<dbReference type="Gene3D" id="3.40.250.10">
    <property type="entry name" value="Rhodanese-like domain"/>
    <property type="match status" value="2"/>
</dbReference>
<dbReference type="PANTHER" id="PTHR43031">
    <property type="entry name" value="FAD-DEPENDENT OXIDOREDUCTASE"/>
    <property type="match status" value="1"/>
</dbReference>
<dbReference type="Pfam" id="PF00581">
    <property type="entry name" value="Rhodanese"/>
    <property type="match status" value="2"/>
</dbReference>
<sequence length="237" mass="26515">MFVGGMPEWKKQGNLVVSTKTNLKELMDKDIPHVLIDVRPPDVASKEHIKGAVNISLNELENARDRFPIQKNAPIIIYCNTEKLSQDAFKVVRKWGYVNASYLEGGIEGWKKAGNPVLSGQLKTNIVYVPRPRPGEIAITEFKKIADAIPADKFILDVRDEDEAANGMIKGAVNIPTQDIQKRLSEIPRDKEIITHCSTGVRAEIAYNVLKEAGYKVRFLNANVKIDKSGKYEISKD</sequence>
<accession>A0A5J4KZD1</accession>
<dbReference type="SMART" id="SM00450">
    <property type="entry name" value="RHOD"/>
    <property type="match status" value="2"/>
</dbReference>
<organism evidence="2">
    <name type="scientific">hot springs metagenome</name>
    <dbReference type="NCBI Taxonomy" id="433727"/>
    <lineage>
        <taxon>unclassified sequences</taxon>
        <taxon>metagenomes</taxon>
        <taxon>ecological metagenomes</taxon>
    </lineage>
</organism>
<dbReference type="CDD" id="cd00158">
    <property type="entry name" value="RHOD"/>
    <property type="match status" value="1"/>
</dbReference>
<dbReference type="AlphaFoldDB" id="A0A5J4KZD1"/>
<feature type="domain" description="Rhodanese" evidence="1">
    <location>
        <begin position="29"/>
        <end position="119"/>
    </location>
</feature>
<evidence type="ECO:0000259" key="1">
    <source>
        <dbReference type="PROSITE" id="PS50206"/>
    </source>
</evidence>